<dbReference type="AlphaFoldDB" id="A0A852WMS0"/>
<evidence type="ECO:0000256" key="1">
    <source>
        <dbReference type="ARBA" id="ARBA00023002"/>
    </source>
</evidence>
<dbReference type="SUPFAM" id="SSF51735">
    <property type="entry name" value="NAD(P)-binding Rossmann-fold domains"/>
    <property type="match status" value="1"/>
</dbReference>
<proteinExistence type="predicted"/>
<dbReference type="InterPro" id="IPR002364">
    <property type="entry name" value="Quin_OxRdtase/zeta-crystal_CS"/>
</dbReference>
<dbReference type="InterPro" id="IPR036291">
    <property type="entry name" value="NAD(P)-bd_dom_sf"/>
</dbReference>
<dbReference type="RefSeq" id="WP_179421041.1">
    <property type="nucleotide sequence ID" value="NZ_JACCAB010000001.1"/>
</dbReference>
<dbReference type="InterPro" id="IPR050700">
    <property type="entry name" value="YIM1/Zinc_Alcohol_DH_Fams"/>
</dbReference>
<dbReference type="PANTHER" id="PTHR11695">
    <property type="entry name" value="ALCOHOL DEHYDROGENASE RELATED"/>
    <property type="match status" value="1"/>
</dbReference>
<dbReference type="EMBL" id="JACCAB010000001">
    <property type="protein sequence ID" value="NYG06582.1"/>
    <property type="molecule type" value="Genomic_DNA"/>
</dbReference>
<name>A0A852WMS0_9MICO</name>
<dbReference type="InterPro" id="IPR020843">
    <property type="entry name" value="ER"/>
</dbReference>
<dbReference type="CDD" id="cd08267">
    <property type="entry name" value="MDR1"/>
    <property type="match status" value="1"/>
</dbReference>
<dbReference type="GO" id="GO:0016491">
    <property type="term" value="F:oxidoreductase activity"/>
    <property type="evidence" value="ECO:0007669"/>
    <property type="project" value="UniProtKB-KW"/>
</dbReference>
<evidence type="ECO:0000313" key="3">
    <source>
        <dbReference type="EMBL" id="NYG06582.1"/>
    </source>
</evidence>
<dbReference type="Gene3D" id="3.40.50.720">
    <property type="entry name" value="NAD(P)-binding Rossmann-like Domain"/>
    <property type="match status" value="1"/>
</dbReference>
<dbReference type="Pfam" id="PF13602">
    <property type="entry name" value="ADH_zinc_N_2"/>
    <property type="match status" value="1"/>
</dbReference>
<dbReference type="SMART" id="SM00829">
    <property type="entry name" value="PKS_ER"/>
    <property type="match status" value="1"/>
</dbReference>
<sequence length="343" mass="36313">MTDIDHAPAQAPSALPATMRAAVYERYGPPQEVVTVRTVPVPEVGADDVLVRVGAASVNALDWHLVTGLPMFARPALGLRRPKRQVPGADVAGVVEAVGSAVTRFQPGDRVFGEVSGGAFAEFLVAPAEWLVPVPDRIPIEQAATIGVAAETALQGLRDWGRLQAGQRVLVNGASGGVGSFAVQLAKALGAAHVTAVCSTGNVEAARRGGADRVVDYTREDVRSLGETFDLFFDNAGSLTLRDSRRLVSPGGSYVMVTSPKSRWMRPLPRMLSLPVYFAVGSQRAPAFKVASRNRADLELLIDLVATGAVSPVVDRRWALADAPEALRVQGEFHSRGKSVVVP</sequence>
<dbReference type="Gene3D" id="3.90.180.10">
    <property type="entry name" value="Medium-chain alcohol dehydrogenases, catalytic domain"/>
    <property type="match status" value="1"/>
</dbReference>
<comment type="caution">
    <text evidence="3">The sequence shown here is derived from an EMBL/GenBank/DDBJ whole genome shotgun (WGS) entry which is preliminary data.</text>
</comment>
<keyword evidence="1" id="KW-0560">Oxidoreductase</keyword>
<protein>
    <submittedName>
        <fullName evidence="3">NADPH:quinone reductase-like Zn-dependent oxidoreductase</fullName>
    </submittedName>
</protein>
<feature type="domain" description="Enoyl reductase (ER)" evidence="2">
    <location>
        <begin position="28"/>
        <end position="341"/>
    </location>
</feature>
<dbReference type="Proteomes" id="UP000573599">
    <property type="component" value="Unassembled WGS sequence"/>
</dbReference>
<dbReference type="PROSITE" id="PS01162">
    <property type="entry name" value="QOR_ZETA_CRYSTAL"/>
    <property type="match status" value="1"/>
</dbReference>
<dbReference type="Pfam" id="PF08240">
    <property type="entry name" value="ADH_N"/>
    <property type="match status" value="1"/>
</dbReference>
<dbReference type="GO" id="GO:0008270">
    <property type="term" value="F:zinc ion binding"/>
    <property type="evidence" value="ECO:0007669"/>
    <property type="project" value="InterPro"/>
</dbReference>
<reference evidence="3 4" key="1">
    <citation type="submission" date="2020-07" db="EMBL/GenBank/DDBJ databases">
        <title>Sequencing the genomes of 1000 actinobacteria strains.</title>
        <authorList>
            <person name="Klenk H.-P."/>
        </authorList>
    </citation>
    <scope>NUCLEOTIDE SEQUENCE [LARGE SCALE GENOMIC DNA]</scope>
    <source>
        <strain evidence="3 4">DSM 23987</strain>
    </source>
</reference>
<dbReference type="InterPro" id="IPR013154">
    <property type="entry name" value="ADH-like_N"/>
</dbReference>
<evidence type="ECO:0000313" key="4">
    <source>
        <dbReference type="Proteomes" id="UP000573599"/>
    </source>
</evidence>
<gene>
    <name evidence="3" type="ORF">BJ986_001069</name>
</gene>
<keyword evidence="4" id="KW-1185">Reference proteome</keyword>
<dbReference type="InterPro" id="IPR011032">
    <property type="entry name" value="GroES-like_sf"/>
</dbReference>
<dbReference type="SUPFAM" id="SSF50129">
    <property type="entry name" value="GroES-like"/>
    <property type="match status" value="1"/>
</dbReference>
<accession>A0A852WMS0</accession>
<dbReference type="PANTHER" id="PTHR11695:SF294">
    <property type="entry name" value="RETICULON-4-INTERACTING PROTEIN 1, MITOCHONDRIAL"/>
    <property type="match status" value="1"/>
</dbReference>
<evidence type="ECO:0000259" key="2">
    <source>
        <dbReference type="SMART" id="SM00829"/>
    </source>
</evidence>
<organism evidence="3 4">
    <name type="scientific">Pedococcus badiiscoriae</name>
    <dbReference type="NCBI Taxonomy" id="642776"/>
    <lineage>
        <taxon>Bacteria</taxon>
        <taxon>Bacillati</taxon>
        <taxon>Actinomycetota</taxon>
        <taxon>Actinomycetes</taxon>
        <taxon>Micrococcales</taxon>
        <taxon>Intrasporangiaceae</taxon>
        <taxon>Pedococcus</taxon>
    </lineage>
</organism>